<name>A0A0F5MPV0_9RICK</name>
<organism evidence="2 3">
    <name type="scientific">Candidatus Arcanibacter lacustris</name>
    <dbReference type="NCBI Taxonomy" id="1607817"/>
    <lineage>
        <taxon>Bacteria</taxon>
        <taxon>Pseudomonadati</taxon>
        <taxon>Pseudomonadota</taxon>
        <taxon>Alphaproteobacteria</taxon>
        <taxon>Rickettsiales</taxon>
        <taxon>Candidatus Arcanibacter</taxon>
    </lineage>
</organism>
<dbReference type="EMBL" id="JYHA01000136">
    <property type="protein sequence ID" value="KKB96097.1"/>
    <property type="molecule type" value="Genomic_DNA"/>
</dbReference>
<protein>
    <recommendedName>
        <fullName evidence="4">DUF2155 domain-containing protein</fullName>
    </recommendedName>
</protein>
<reference evidence="2 3" key="1">
    <citation type="submission" date="2015-02" db="EMBL/GenBank/DDBJ databases">
        <title>Single cell genomics of a rare environmental alphaproteobacterium provides unique insights into Rickettsiaceae evolution.</title>
        <authorList>
            <person name="Martijn J."/>
            <person name="Schulz F."/>
            <person name="Zaremba-Niedzwiedzka K."/>
            <person name="Viklund J."/>
            <person name="Stepanauskas R."/>
            <person name="Andersson S.G.E."/>
            <person name="Horn M."/>
            <person name="Guy L."/>
            <person name="Ettema T.J.G."/>
        </authorList>
    </citation>
    <scope>NUCLEOTIDE SEQUENCE [LARGE SCALE GENOMIC DNA]</scope>
    <source>
        <strain evidence="2 3">SCGC AAA041-L04</strain>
    </source>
</reference>
<dbReference type="AlphaFoldDB" id="A0A0F5MPV0"/>
<evidence type="ECO:0000313" key="3">
    <source>
        <dbReference type="Proteomes" id="UP000033358"/>
    </source>
</evidence>
<dbReference type="Proteomes" id="UP000033358">
    <property type="component" value="Unassembled WGS sequence"/>
</dbReference>
<keyword evidence="1" id="KW-0732">Signal</keyword>
<proteinExistence type="predicted"/>
<keyword evidence="3" id="KW-1185">Reference proteome</keyword>
<evidence type="ECO:0000313" key="2">
    <source>
        <dbReference type="EMBL" id="KKB96097.1"/>
    </source>
</evidence>
<gene>
    <name evidence="2" type="ORF">SZ25_00817</name>
</gene>
<evidence type="ECO:0000256" key="1">
    <source>
        <dbReference type="SAM" id="SignalP"/>
    </source>
</evidence>
<evidence type="ECO:0008006" key="4">
    <source>
        <dbReference type="Google" id="ProtNLM"/>
    </source>
</evidence>
<sequence length="169" mass="18946">MAKGIFLRYNVIPMKIILICILLLSSINAFASESDDVFDALIEDKNDASAKSDQDIESDLSEFSNELSKSSNVKSAILRGLNKITARSYDFKVNIGSVARFGNLEILVQKCWQENLSDPKDALALLQIKEQLNSDYKNEVFYGWIFANSPALSSLEHPVYDITLVKCEK</sequence>
<comment type="caution">
    <text evidence="2">The sequence shown here is derived from an EMBL/GenBank/DDBJ whole genome shotgun (WGS) entry which is preliminary data.</text>
</comment>
<dbReference type="InterPro" id="IPR019225">
    <property type="entry name" value="DUF2155"/>
</dbReference>
<feature type="chain" id="PRO_5002492840" description="DUF2155 domain-containing protein" evidence="1">
    <location>
        <begin position="32"/>
        <end position="169"/>
    </location>
</feature>
<accession>A0A0F5MPV0</accession>
<dbReference type="Pfam" id="PF09923">
    <property type="entry name" value="DUF2155"/>
    <property type="match status" value="1"/>
</dbReference>
<feature type="signal peptide" evidence="1">
    <location>
        <begin position="1"/>
        <end position="31"/>
    </location>
</feature>